<keyword evidence="14" id="KW-1185">Reference proteome</keyword>
<keyword evidence="8 13" id="KW-0418">Kinase</keyword>
<proteinExistence type="predicted"/>
<name>A0A2T1D519_9CYAN</name>
<dbReference type="STRING" id="1920490.GCA_001895925_02885"/>
<sequence>MVNPTALILTEVTISPLQLNDHGAERFVAVSSSRFSAILQGETASHSARSDDECQIKLTFDPKEIAVFLTHLETLLLSKSELFQQIRQAQQALQPNDSELQSQFTLQLVDRLTSHTPHSSKSLESLPSPNGDALHAQLQQTHRLEQQILDRTQDLRDTLVTAQAASRAKTEFLSTVSHELRTPLTIIIGLAATLLRCHLTQSDDRGALTLQKQQEYLQTIQSRGEHLLALINDILDLSQAETGKAVLDIREFSLFQLAQQALESLQEKAELKKVKLRLDLSAGAEFLRSVEQDGGEKGLHRDRFQADPQRVTQILINLLSNAIKFTPEYGCVTLRVWVNEERAILRVEDTGIGIPEAEISLLFQKFQQLDASYHRKYEGTGLGLALTKQLVELHNGTIEVESKVGVGSHFTVHLPSQAIAVLFEL</sequence>
<dbReference type="RefSeq" id="WP_073075034.1">
    <property type="nucleotide sequence ID" value="NZ_MPPI01000057.1"/>
</dbReference>
<evidence type="ECO:0000256" key="11">
    <source>
        <dbReference type="ARBA" id="ARBA00023136"/>
    </source>
</evidence>
<reference evidence="13 14" key="1">
    <citation type="submission" date="2018-02" db="EMBL/GenBank/DDBJ databases">
        <authorList>
            <person name="Cohen D.B."/>
            <person name="Kent A.D."/>
        </authorList>
    </citation>
    <scope>NUCLEOTIDE SEQUENCE [LARGE SCALE GENOMIC DNA]</scope>
    <source>
        <strain evidence="13 14">ULC007</strain>
    </source>
</reference>
<keyword evidence="11" id="KW-0472">Membrane</keyword>
<evidence type="ECO:0000259" key="12">
    <source>
        <dbReference type="PROSITE" id="PS50109"/>
    </source>
</evidence>
<feature type="domain" description="Histidine kinase" evidence="12">
    <location>
        <begin position="175"/>
        <end position="418"/>
    </location>
</feature>
<dbReference type="GO" id="GO:0000155">
    <property type="term" value="F:phosphorelay sensor kinase activity"/>
    <property type="evidence" value="ECO:0007669"/>
    <property type="project" value="InterPro"/>
</dbReference>
<dbReference type="InterPro" id="IPR005467">
    <property type="entry name" value="His_kinase_dom"/>
</dbReference>
<reference evidence="13 14" key="2">
    <citation type="submission" date="2018-03" db="EMBL/GenBank/DDBJ databases">
        <title>The ancient ancestry and fast evolution of plastids.</title>
        <authorList>
            <person name="Moore K.R."/>
            <person name="Magnabosco C."/>
            <person name="Momper L."/>
            <person name="Gold D.A."/>
            <person name="Bosak T."/>
            <person name="Fournier G.P."/>
        </authorList>
    </citation>
    <scope>NUCLEOTIDE SEQUENCE [LARGE SCALE GENOMIC DNA]</scope>
    <source>
        <strain evidence="13 14">ULC007</strain>
    </source>
</reference>
<keyword evidence="5" id="KW-0597">Phosphoprotein</keyword>
<dbReference type="PANTHER" id="PTHR43047:SF63">
    <property type="entry name" value="HISTIDINE KINASE"/>
    <property type="match status" value="1"/>
</dbReference>
<evidence type="ECO:0000313" key="13">
    <source>
        <dbReference type="EMBL" id="PSB15524.1"/>
    </source>
</evidence>
<dbReference type="GO" id="GO:0005524">
    <property type="term" value="F:ATP binding"/>
    <property type="evidence" value="ECO:0007669"/>
    <property type="project" value="UniProtKB-KW"/>
</dbReference>
<evidence type="ECO:0000313" key="14">
    <source>
        <dbReference type="Proteomes" id="UP000238634"/>
    </source>
</evidence>
<dbReference type="CDD" id="cd16922">
    <property type="entry name" value="HATPase_EvgS-ArcB-TorS-like"/>
    <property type="match status" value="1"/>
</dbReference>
<dbReference type="Pfam" id="PF00512">
    <property type="entry name" value="HisKA"/>
    <property type="match status" value="1"/>
</dbReference>
<dbReference type="PANTHER" id="PTHR43047">
    <property type="entry name" value="TWO-COMPONENT HISTIDINE PROTEIN KINASE"/>
    <property type="match status" value="1"/>
</dbReference>
<evidence type="ECO:0000256" key="10">
    <source>
        <dbReference type="ARBA" id="ARBA00023012"/>
    </source>
</evidence>
<dbReference type="SUPFAM" id="SSF47384">
    <property type="entry name" value="Homodimeric domain of signal transducing histidine kinase"/>
    <property type="match status" value="1"/>
</dbReference>
<protein>
    <recommendedName>
        <fullName evidence="3">histidine kinase</fullName>
        <ecNumber evidence="3">2.7.13.3</ecNumber>
    </recommendedName>
</protein>
<evidence type="ECO:0000256" key="7">
    <source>
        <dbReference type="ARBA" id="ARBA00022741"/>
    </source>
</evidence>
<evidence type="ECO:0000256" key="4">
    <source>
        <dbReference type="ARBA" id="ARBA00022475"/>
    </source>
</evidence>
<dbReference type="AlphaFoldDB" id="A0A2T1D519"/>
<dbReference type="EC" id="2.7.13.3" evidence="3"/>
<keyword evidence="9" id="KW-0067">ATP-binding</keyword>
<evidence type="ECO:0000256" key="3">
    <source>
        <dbReference type="ARBA" id="ARBA00012438"/>
    </source>
</evidence>
<evidence type="ECO:0000256" key="8">
    <source>
        <dbReference type="ARBA" id="ARBA00022777"/>
    </source>
</evidence>
<evidence type="ECO:0000256" key="2">
    <source>
        <dbReference type="ARBA" id="ARBA00004236"/>
    </source>
</evidence>
<dbReference type="Gene3D" id="1.10.287.130">
    <property type="match status" value="1"/>
</dbReference>
<dbReference type="Proteomes" id="UP000238634">
    <property type="component" value="Unassembled WGS sequence"/>
</dbReference>
<comment type="caution">
    <text evidence="13">The sequence shown here is derived from an EMBL/GenBank/DDBJ whole genome shotgun (WGS) entry which is preliminary data.</text>
</comment>
<dbReference type="InterPro" id="IPR003594">
    <property type="entry name" value="HATPase_dom"/>
</dbReference>
<dbReference type="CDD" id="cd00082">
    <property type="entry name" value="HisKA"/>
    <property type="match status" value="1"/>
</dbReference>
<dbReference type="EMBL" id="PVWG01000059">
    <property type="protein sequence ID" value="PSB15524.1"/>
    <property type="molecule type" value="Genomic_DNA"/>
</dbReference>
<dbReference type="Pfam" id="PF02518">
    <property type="entry name" value="HATPase_c"/>
    <property type="match status" value="1"/>
</dbReference>
<dbReference type="OrthoDB" id="500345at2"/>
<dbReference type="PRINTS" id="PR00344">
    <property type="entry name" value="BCTRLSENSOR"/>
</dbReference>
<accession>A0A2T1D519</accession>
<evidence type="ECO:0000256" key="9">
    <source>
        <dbReference type="ARBA" id="ARBA00022840"/>
    </source>
</evidence>
<dbReference type="InterPro" id="IPR036097">
    <property type="entry name" value="HisK_dim/P_sf"/>
</dbReference>
<evidence type="ECO:0000256" key="5">
    <source>
        <dbReference type="ARBA" id="ARBA00022553"/>
    </source>
</evidence>
<dbReference type="SMART" id="SM00388">
    <property type="entry name" value="HisKA"/>
    <property type="match status" value="1"/>
</dbReference>
<keyword evidence="4" id="KW-1003">Cell membrane</keyword>
<dbReference type="InterPro" id="IPR004358">
    <property type="entry name" value="Sig_transdc_His_kin-like_C"/>
</dbReference>
<keyword evidence="7" id="KW-0547">Nucleotide-binding</keyword>
<dbReference type="SUPFAM" id="SSF55874">
    <property type="entry name" value="ATPase domain of HSP90 chaperone/DNA topoisomerase II/histidine kinase"/>
    <property type="match status" value="1"/>
</dbReference>
<comment type="catalytic activity">
    <reaction evidence="1">
        <text>ATP + protein L-histidine = ADP + protein N-phospho-L-histidine.</text>
        <dbReference type="EC" id="2.7.13.3"/>
    </reaction>
</comment>
<dbReference type="InterPro" id="IPR036890">
    <property type="entry name" value="HATPase_C_sf"/>
</dbReference>
<dbReference type="Gene3D" id="3.30.565.10">
    <property type="entry name" value="Histidine kinase-like ATPase, C-terminal domain"/>
    <property type="match status" value="1"/>
</dbReference>
<dbReference type="GO" id="GO:0005886">
    <property type="term" value="C:plasma membrane"/>
    <property type="evidence" value="ECO:0007669"/>
    <property type="project" value="UniProtKB-SubCell"/>
</dbReference>
<dbReference type="SMART" id="SM00387">
    <property type="entry name" value="HATPase_c"/>
    <property type="match status" value="1"/>
</dbReference>
<dbReference type="PROSITE" id="PS50109">
    <property type="entry name" value="HIS_KIN"/>
    <property type="match status" value="1"/>
</dbReference>
<dbReference type="FunFam" id="3.30.565.10:FF:000023">
    <property type="entry name" value="PAS domain-containing sensor histidine kinase"/>
    <property type="match status" value="1"/>
</dbReference>
<dbReference type="InterPro" id="IPR003661">
    <property type="entry name" value="HisK_dim/P_dom"/>
</dbReference>
<comment type="subcellular location">
    <subcellularLocation>
        <location evidence="2">Cell membrane</location>
    </subcellularLocation>
</comment>
<dbReference type="GO" id="GO:0009927">
    <property type="term" value="F:histidine phosphotransfer kinase activity"/>
    <property type="evidence" value="ECO:0007669"/>
    <property type="project" value="TreeGrafter"/>
</dbReference>
<keyword evidence="6" id="KW-0808">Transferase</keyword>
<keyword evidence="10" id="KW-0902">Two-component regulatory system</keyword>
<evidence type="ECO:0000256" key="6">
    <source>
        <dbReference type="ARBA" id="ARBA00022679"/>
    </source>
</evidence>
<evidence type="ECO:0000256" key="1">
    <source>
        <dbReference type="ARBA" id="ARBA00000085"/>
    </source>
</evidence>
<organism evidence="13 14">
    <name type="scientific">Phormidesmis priestleyi ULC007</name>
    <dbReference type="NCBI Taxonomy" id="1920490"/>
    <lineage>
        <taxon>Bacteria</taxon>
        <taxon>Bacillati</taxon>
        <taxon>Cyanobacteriota</taxon>
        <taxon>Cyanophyceae</taxon>
        <taxon>Leptolyngbyales</taxon>
        <taxon>Leptolyngbyaceae</taxon>
        <taxon>Phormidesmis</taxon>
    </lineage>
</organism>
<gene>
    <name evidence="13" type="ORF">C7B65_24255</name>
</gene>